<dbReference type="PANTHER" id="PTHR38038:SF1">
    <property type="entry name" value="PENICILLIN-BINDING PROTEIN ACTIVATOR LPOA"/>
    <property type="match status" value="1"/>
</dbReference>
<gene>
    <name evidence="3" type="ORF">MoryE10_01260</name>
</gene>
<protein>
    <submittedName>
        <fullName evidence="3">Penicillin-binding protein activator</fullName>
    </submittedName>
</protein>
<feature type="compositionally biased region" description="Low complexity" evidence="2">
    <location>
        <begin position="153"/>
        <end position="171"/>
    </location>
</feature>
<dbReference type="AlphaFoldDB" id="A0A8D4VNC7"/>
<evidence type="ECO:0000313" key="3">
    <source>
        <dbReference type="EMBL" id="BBL69520.1"/>
    </source>
</evidence>
<dbReference type="InterPro" id="IPR007443">
    <property type="entry name" value="LpoA"/>
</dbReference>
<dbReference type="Pfam" id="PF04348">
    <property type="entry name" value="LppC"/>
    <property type="match status" value="2"/>
</dbReference>
<organism evidence="3 4">
    <name type="scientific">Methylogaea oryzae</name>
    <dbReference type="NCBI Taxonomy" id="1295382"/>
    <lineage>
        <taxon>Bacteria</taxon>
        <taxon>Pseudomonadati</taxon>
        <taxon>Pseudomonadota</taxon>
        <taxon>Gammaproteobacteria</taxon>
        <taxon>Methylococcales</taxon>
        <taxon>Methylococcaceae</taxon>
        <taxon>Methylogaea</taxon>
    </lineage>
</organism>
<name>A0A8D4VNC7_9GAMM</name>
<evidence type="ECO:0000313" key="4">
    <source>
        <dbReference type="Proteomes" id="UP000824988"/>
    </source>
</evidence>
<evidence type="ECO:0000256" key="2">
    <source>
        <dbReference type="SAM" id="MobiDB-lite"/>
    </source>
</evidence>
<feature type="compositionally biased region" description="Low complexity" evidence="2">
    <location>
        <begin position="512"/>
        <end position="529"/>
    </location>
</feature>
<keyword evidence="1" id="KW-0472">Membrane</keyword>
<keyword evidence="4" id="KW-1185">Reference proteome</keyword>
<accession>A0A8D4VNC7</accession>
<proteinExistence type="predicted"/>
<sequence length="529" mass="56011">MFEAARGDLDAGMADAALTKLNVLHPQQLDAGVKLQWHTMRAAAYSLQGDLPNAVKERVAADGLYTEPSVRRRNQEAILEALALLPPERLGGPAAVAGDPLSGWLALGRILAARPTPEAAQQSLVQWRADYPGHPADTNLVLAVLSRGATPPAAAATQQAPASAVAPAQSPAAPPPSSPTVGVASAIAVLLPATGASAAYGEAVRQGIASAYAADAAQPKPVLRFYDSEAGDVAAVYRKAVEEGAEVVIGPLRKEHVAVLAGMDDLAKPTLALNRIEGARDGLFQFGLLPEEELEQAADYAWKEGRKNALLLIPAKDFGQRMVGHFNDYWRQLGGRVMAVQTYLPGEKDFAAPIKKLLQVGEPSKENPQTPRADADAVFFVGDVRDARLIVPQLRYYGATRLPLYATSSVYAGRANRAQDQDLAGVLFCDAPWLLSEAYAAQRQTAWDAWGAHAAANPRLWAMGMDAYRLSRRLPALREGGAPFDGASGGLSLTPGNRIHRQLSCAQFDNGAPVPRAPAAPQATAPAVH</sequence>
<dbReference type="PANTHER" id="PTHR38038">
    <property type="entry name" value="PENICILLIN-BINDING PROTEIN ACTIVATOR LPOA"/>
    <property type="match status" value="1"/>
</dbReference>
<evidence type="ECO:0000256" key="1">
    <source>
        <dbReference type="ARBA" id="ARBA00023136"/>
    </source>
</evidence>
<dbReference type="GO" id="GO:0009252">
    <property type="term" value="P:peptidoglycan biosynthetic process"/>
    <property type="evidence" value="ECO:0007669"/>
    <property type="project" value="TreeGrafter"/>
</dbReference>
<dbReference type="CDD" id="cd06339">
    <property type="entry name" value="PBP1_YraM_LppC_lipoprotein-like"/>
    <property type="match status" value="1"/>
</dbReference>
<reference evidence="3" key="1">
    <citation type="submission" date="2019-06" db="EMBL/GenBank/DDBJ databases">
        <title>Complete genome sequence of Methylogaea oryzae strain JCM16910.</title>
        <authorList>
            <person name="Asakawa S."/>
        </authorList>
    </citation>
    <scope>NUCLEOTIDE SEQUENCE</scope>
    <source>
        <strain evidence="3">E10</strain>
    </source>
</reference>
<feature type="region of interest" description="Disordered" evidence="2">
    <location>
        <begin position="153"/>
        <end position="178"/>
    </location>
</feature>
<dbReference type="KEGG" id="moz:MoryE10_01260"/>
<dbReference type="GO" id="GO:0030234">
    <property type="term" value="F:enzyme regulator activity"/>
    <property type="evidence" value="ECO:0007669"/>
    <property type="project" value="TreeGrafter"/>
</dbReference>
<dbReference type="Proteomes" id="UP000824988">
    <property type="component" value="Chromosome"/>
</dbReference>
<dbReference type="EMBL" id="AP019782">
    <property type="protein sequence ID" value="BBL69520.1"/>
    <property type="molecule type" value="Genomic_DNA"/>
</dbReference>
<feature type="region of interest" description="Disordered" evidence="2">
    <location>
        <begin position="510"/>
        <end position="529"/>
    </location>
</feature>
<dbReference type="GO" id="GO:0031241">
    <property type="term" value="C:periplasmic side of cell outer membrane"/>
    <property type="evidence" value="ECO:0007669"/>
    <property type="project" value="TreeGrafter"/>
</dbReference>